<evidence type="ECO:0000313" key="2">
    <source>
        <dbReference type="Proteomes" id="UP001331515"/>
    </source>
</evidence>
<dbReference type="Proteomes" id="UP001331515">
    <property type="component" value="Unassembled WGS sequence"/>
</dbReference>
<keyword evidence="2" id="KW-1185">Reference proteome</keyword>
<sequence length="94" mass="10544">MTGGNVSKTMPNHSLFPLLPIHHGDVRIQRLSQYPKAASRSNIELAPLVLSPVIFTVSRSSVSDHSQLSLKHAEWEFNYVLWHRLGSIKADDDP</sequence>
<comment type="caution">
    <text evidence="1">The sequence shown here is derived from an EMBL/GenBank/DDBJ whole genome shotgun (WGS) entry which is preliminary data.</text>
</comment>
<gene>
    <name evidence="1" type="ORF">CgunFtcFv8_020357</name>
</gene>
<organism evidence="1 2">
    <name type="scientific">Champsocephalus gunnari</name>
    <name type="common">Mackerel icefish</name>
    <dbReference type="NCBI Taxonomy" id="52237"/>
    <lineage>
        <taxon>Eukaryota</taxon>
        <taxon>Metazoa</taxon>
        <taxon>Chordata</taxon>
        <taxon>Craniata</taxon>
        <taxon>Vertebrata</taxon>
        <taxon>Euteleostomi</taxon>
        <taxon>Actinopterygii</taxon>
        <taxon>Neopterygii</taxon>
        <taxon>Teleostei</taxon>
        <taxon>Neoteleostei</taxon>
        <taxon>Acanthomorphata</taxon>
        <taxon>Eupercaria</taxon>
        <taxon>Perciformes</taxon>
        <taxon>Notothenioidei</taxon>
        <taxon>Channichthyidae</taxon>
        <taxon>Champsocephalus</taxon>
    </lineage>
</organism>
<reference evidence="1 2" key="1">
    <citation type="journal article" date="2023" name="Mol. Biol. Evol.">
        <title>Genomics of Secondarily Temperate Adaptation in the Only Non-Antarctic Icefish.</title>
        <authorList>
            <person name="Rivera-Colon A.G."/>
            <person name="Rayamajhi N."/>
            <person name="Minhas B.F."/>
            <person name="Madrigal G."/>
            <person name="Bilyk K.T."/>
            <person name="Yoon V."/>
            <person name="Hune M."/>
            <person name="Gregory S."/>
            <person name="Cheng C.H.C."/>
            <person name="Catchen J.M."/>
        </authorList>
    </citation>
    <scope>NUCLEOTIDE SEQUENCE [LARGE SCALE GENOMIC DNA]</scope>
    <source>
        <tissue evidence="1">White muscle</tissue>
    </source>
</reference>
<accession>A0AAN8E8L6</accession>
<proteinExistence type="predicted"/>
<evidence type="ECO:0000313" key="1">
    <source>
        <dbReference type="EMBL" id="KAK5934952.1"/>
    </source>
</evidence>
<name>A0AAN8E8L6_CHAGU</name>
<dbReference type="EMBL" id="JAURVH010001513">
    <property type="protein sequence ID" value="KAK5934952.1"/>
    <property type="molecule type" value="Genomic_DNA"/>
</dbReference>
<dbReference type="AlphaFoldDB" id="A0AAN8E8L6"/>
<protein>
    <submittedName>
        <fullName evidence="1">Uncharacterized protein</fullName>
    </submittedName>
</protein>